<feature type="region of interest" description="Disordered" evidence="1">
    <location>
        <begin position="1"/>
        <end position="32"/>
    </location>
</feature>
<dbReference type="EMBL" id="JADBGI010000020">
    <property type="protein sequence ID" value="MBE3001106.1"/>
    <property type="molecule type" value="Genomic_DNA"/>
</dbReference>
<keyword evidence="3" id="KW-1185">Reference proteome</keyword>
<sequence length="74" mass="7954">MDVTGVEAENGPASGRKLSGSVSASSGRFARDRRLTEAGLLEERDDAEAAHVWDEAGAGQEPIHTREEMWAGDR</sequence>
<proteinExistence type="predicted"/>
<comment type="caution">
    <text evidence="2">The sequence shown here is derived from an EMBL/GenBank/DDBJ whole genome shotgun (WGS) entry which is preliminary data.</text>
</comment>
<evidence type="ECO:0000313" key="2">
    <source>
        <dbReference type="EMBL" id="MBE3001106.1"/>
    </source>
</evidence>
<evidence type="ECO:0000256" key="1">
    <source>
        <dbReference type="SAM" id="MobiDB-lite"/>
    </source>
</evidence>
<protein>
    <submittedName>
        <fullName evidence="2">Uncharacterized protein</fullName>
    </submittedName>
</protein>
<evidence type="ECO:0000313" key="3">
    <source>
        <dbReference type="Proteomes" id="UP000806528"/>
    </source>
</evidence>
<dbReference type="Proteomes" id="UP000806528">
    <property type="component" value="Unassembled WGS sequence"/>
</dbReference>
<organism evidence="2 3">
    <name type="scientific">Nocardiopsis coralli</name>
    <dbReference type="NCBI Taxonomy" id="2772213"/>
    <lineage>
        <taxon>Bacteria</taxon>
        <taxon>Bacillati</taxon>
        <taxon>Actinomycetota</taxon>
        <taxon>Actinomycetes</taxon>
        <taxon>Streptosporangiales</taxon>
        <taxon>Nocardiopsidaceae</taxon>
        <taxon>Nocardiopsis</taxon>
    </lineage>
</organism>
<name>A0ABR9PB80_9ACTN</name>
<accession>A0ABR9PB80</accession>
<feature type="compositionally biased region" description="Basic and acidic residues" evidence="1">
    <location>
        <begin position="63"/>
        <end position="74"/>
    </location>
</feature>
<reference evidence="2 3" key="1">
    <citation type="submission" date="2020-09" db="EMBL/GenBank/DDBJ databases">
        <title>Diversity and distribution of actinomycetes associated with coral in the coast of Hainan.</title>
        <authorList>
            <person name="Li F."/>
        </authorList>
    </citation>
    <scope>NUCLEOTIDE SEQUENCE [LARGE SCALE GENOMIC DNA]</scope>
    <source>
        <strain evidence="2 3">HNM0947</strain>
    </source>
</reference>
<feature type="region of interest" description="Disordered" evidence="1">
    <location>
        <begin position="52"/>
        <end position="74"/>
    </location>
</feature>
<gene>
    <name evidence="2" type="ORF">IDM40_20765</name>
</gene>